<gene>
    <name evidence="1" type="ORF">Pint_21720</name>
</gene>
<sequence length="656" mass="75462">MVEPAGNISSVLGVVLQVGKWVAAPIGRRFMYLYNYNTNFDNLQEEVNRLKDAKVRVERKVDAAERNVEEIEESVKKWQNNVEKTIVQAERLIQDKSNNPRCLKGLCPNLKTRYKHSKKAFKLKRDDIGPLLQQEEKFDRVSYASIPQSNYEKNFDKLRDDVLKMKNARLKMQRKVEEAKIKEEEIEEDVKKWLEDVDSIIAKAEELIENQSSIGTDRKTRYQNSKAASDLMVADIGPLLQQEERFDNVSYSITLLSNNETNFVKLRDDVLKLKNARLKVQRKVEEAKIKEEEIEEDVKKWLEDVDSIIAKAEELIENQSSIGTDRKTRYQNSKAASDLMVADIGPLLQQEERFDNVSYSITLLSNNETNFVKLRDDVLKLKNARLKVQRKVEEAKIKEEEIEEDVKKWLEDVDSIIAKAEELIENQSSIGSDRKTRYQNSKAASDLMVADIGPLLRQEERFDNVSYSITLLSNYETNFVKLRGDVLKLKNARRKVQRKVEEAKNNVEEIEEDVKKWLEDVDSIIVKAEELIENQSSIGTDRKTRYQNSKAASELMVDNIGPLLQQEERFDKVTETPDIKKIQTVIANKLGVKFDDAAKEDESRRATTDNLRHTHSLLCTTTAPPNYCHCMHNTTIAIAATPQHIPIAATPKNTTS</sequence>
<organism evidence="1 2">
    <name type="scientific">Pistacia integerrima</name>
    <dbReference type="NCBI Taxonomy" id="434235"/>
    <lineage>
        <taxon>Eukaryota</taxon>
        <taxon>Viridiplantae</taxon>
        <taxon>Streptophyta</taxon>
        <taxon>Embryophyta</taxon>
        <taxon>Tracheophyta</taxon>
        <taxon>Spermatophyta</taxon>
        <taxon>Magnoliopsida</taxon>
        <taxon>eudicotyledons</taxon>
        <taxon>Gunneridae</taxon>
        <taxon>Pentapetalae</taxon>
        <taxon>rosids</taxon>
        <taxon>malvids</taxon>
        <taxon>Sapindales</taxon>
        <taxon>Anacardiaceae</taxon>
        <taxon>Pistacia</taxon>
    </lineage>
</organism>
<proteinExistence type="predicted"/>
<evidence type="ECO:0000313" key="2">
    <source>
        <dbReference type="Proteomes" id="UP001163603"/>
    </source>
</evidence>
<accession>A0ACC0XAZ0</accession>
<comment type="caution">
    <text evidence="1">The sequence shown here is derived from an EMBL/GenBank/DDBJ whole genome shotgun (WGS) entry which is preliminary data.</text>
</comment>
<name>A0ACC0XAZ0_9ROSI</name>
<evidence type="ECO:0000313" key="1">
    <source>
        <dbReference type="EMBL" id="KAJ0014453.1"/>
    </source>
</evidence>
<dbReference type="Proteomes" id="UP001163603">
    <property type="component" value="Chromosome 13"/>
</dbReference>
<reference evidence="2" key="1">
    <citation type="journal article" date="2023" name="G3 (Bethesda)">
        <title>Genome assembly and association tests identify interacting loci associated with vigor, precocity, and sex in interspecific pistachio rootstocks.</title>
        <authorList>
            <person name="Palmer W."/>
            <person name="Jacygrad E."/>
            <person name="Sagayaradj S."/>
            <person name="Cavanaugh K."/>
            <person name="Han R."/>
            <person name="Bertier L."/>
            <person name="Beede B."/>
            <person name="Kafkas S."/>
            <person name="Golino D."/>
            <person name="Preece J."/>
            <person name="Michelmore R."/>
        </authorList>
    </citation>
    <scope>NUCLEOTIDE SEQUENCE [LARGE SCALE GENOMIC DNA]</scope>
</reference>
<dbReference type="EMBL" id="CM047748">
    <property type="protein sequence ID" value="KAJ0014453.1"/>
    <property type="molecule type" value="Genomic_DNA"/>
</dbReference>
<protein>
    <submittedName>
        <fullName evidence="1">Uncharacterized protein</fullName>
    </submittedName>
</protein>
<keyword evidence="2" id="KW-1185">Reference proteome</keyword>